<protein>
    <submittedName>
        <fullName evidence="1">Uncharacterized protein</fullName>
    </submittedName>
</protein>
<keyword evidence="2" id="KW-1185">Reference proteome</keyword>
<evidence type="ECO:0000313" key="1">
    <source>
        <dbReference type="EMBL" id="MEQ2175376.1"/>
    </source>
</evidence>
<gene>
    <name evidence="1" type="ORF">GOODEAATRI_017341</name>
</gene>
<proteinExistence type="predicted"/>
<name>A0ABV0NWP4_9TELE</name>
<sequence length="116" mass="12844">MVIGECVTQLRGGLEEIVTPSEWVTCQRVEMIFLQGAGTVQRGGQSSFGGAGTFIRNLEQHPWTCCRSVRRAGTPLTQGQMLAVEVLPDSGWNTCVFLFYLNFVSEILWIFGAISR</sequence>
<accession>A0ABV0NWP4</accession>
<reference evidence="1 2" key="1">
    <citation type="submission" date="2021-06" db="EMBL/GenBank/DDBJ databases">
        <authorList>
            <person name="Palmer J.M."/>
        </authorList>
    </citation>
    <scope>NUCLEOTIDE SEQUENCE [LARGE SCALE GENOMIC DNA]</scope>
    <source>
        <strain evidence="1 2">GA_2019</strain>
        <tissue evidence="1">Muscle</tissue>
    </source>
</reference>
<dbReference type="EMBL" id="JAHRIO010051379">
    <property type="protein sequence ID" value="MEQ2175376.1"/>
    <property type="molecule type" value="Genomic_DNA"/>
</dbReference>
<comment type="caution">
    <text evidence="1">The sequence shown here is derived from an EMBL/GenBank/DDBJ whole genome shotgun (WGS) entry which is preliminary data.</text>
</comment>
<evidence type="ECO:0000313" key="2">
    <source>
        <dbReference type="Proteomes" id="UP001476798"/>
    </source>
</evidence>
<organism evidence="1 2">
    <name type="scientific">Goodea atripinnis</name>
    <dbReference type="NCBI Taxonomy" id="208336"/>
    <lineage>
        <taxon>Eukaryota</taxon>
        <taxon>Metazoa</taxon>
        <taxon>Chordata</taxon>
        <taxon>Craniata</taxon>
        <taxon>Vertebrata</taxon>
        <taxon>Euteleostomi</taxon>
        <taxon>Actinopterygii</taxon>
        <taxon>Neopterygii</taxon>
        <taxon>Teleostei</taxon>
        <taxon>Neoteleostei</taxon>
        <taxon>Acanthomorphata</taxon>
        <taxon>Ovalentaria</taxon>
        <taxon>Atherinomorphae</taxon>
        <taxon>Cyprinodontiformes</taxon>
        <taxon>Goodeidae</taxon>
        <taxon>Goodea</taxon>
    </lineage>
</organism>
<dbReference type="Proteomes" id="UP001476798">
    <property type="component" value="Unassembled WGS sequence"/>
</dbReference>